<organism evidence="2 3">
    <name type="scientific">Fusarium musae</name>
    <dbReference type="NCBI Taxonomy" id="1042133"/>
    <lineage>
        <taxon>Eukaryota</taxon>
        <taxon>Fungi</taxon>
        <taxon>Dikarya</taxon>
        <taxon>Ascomycota</taxon>
        <taxon>Pezizomycotina</taxon>
        <taxon>Sordariomycetes</taxon>
        <taxon>Hypocreomycetidae</taxon>
        <taxon>Hypocreales</taxon>
        <taxon>Nectriaceae</taxon>
        <taxon>Fusarium</taxon>
    </lineage>
</organism>
<gene>
    <name evidence="2" type="ORF">J7337_009267</name>
</gene>
<evidence type="ECO:0000313" key="3">
    <source>
        <dbReference type="Proteomes" id="UP000827133"/>
    </source>
</evidence>
<dbReference type="AlphaFoldDB" id="A0A9P8DB06"/>
<evidence type="ECO:0000256" key="1">
    <source>
        <dbReference type="SAM" id="MobiDB-lite"/>
    </source>
</evidence>
<dbReference type="KEGG" id="fmu:J7337_009267"/>
<evidence type="ECO:0000313" key="2">
    <source>
        <dbReference type="EMBL" id="KAG9498462.1"/>
    </source>
</evidence>
<dbReference type="EMBL" id="JAHBCI010000007">
    <property type="protein sequence ID" value="KAG9498462.1"/>
    <property type="molecule type" value="Genomic_DNA"/>
</dbReference>
<name>A0A9P8DB06_9HYPO</name>
<feature type="compositionally biased region" description="Basic and acidic residues" evidence="1">
    <location>
        <begin position="11"/>
        <end position="32"/>
    </location>
</feature>
<accession>A0A9P8DB06</accession>
<sequence>MPRSSRRQRRDRGPDYQRHRPRRQDNTRETGDHQVNVGALNRRKPLNLSCESELREYTTEQGAILELANLQRYPNPELPPTRFCAARPRGGFWGVSDEEMDILYHFRWMKTRGPGRDIIYQLSYRDDEAVSKAKQDGCPVRITSNDGRRPRDGVDRGLALGMVEHSVSPPEEHAIRMGRSTLPVVQQPDLRPPRVSGSSRQDALPLQLPLRQVKEEETE</sequence>
<dbReference type="Proteomes" id="UP000827133">
    <property type="component" value="Unassembled WGS sequence"/>
</dbReference>
<feature type="compositionally biased region" description="Basic residues" evidence="1">
    <location>
        <begin position="1"/>
        <end position="10"/>
    </location>
</feature>
<proteinExistence type="predicted"/>
<comment type="caution">
    <text evidence="2">The sequence shown here is derived from an EMBL/GenBank/DDBJ whole genome shotgun (WGS) entry which is preliminary data.</text>
</comment>
<dbReference type="GeneID" id="68317123"/>
<reference evidence="2" key="1">
    <citation type="journal article" date="2021" name="Mol. Plant Microbe Interact.">
        <title>Telomere to telomere genome assembly of Fusarium musae F31, causal agent of crown rot disease of banana.</title>
        <authorList>
            <person name="Degradi L."/>
            <person name="Tava V."/>
            <person name="Kunova A."/>
            <person name="Cortesi P."/>
            <person name="Saracchi M."/>
            <person name="Pasquali M."/>
        </authorList>
    </citation>
    <scope>NUCLEOTIDE SEQUENCE</scope>
    <source>
        <strain evidence="2">F31</strain>
    </source>
</reference>
<feature type="region of interest" description="Disordered" evidence="1">
    <location>
        <begin position="177"/>
        <end position="219"/>
    </location>
</feature>
<keyword evidence="3" id="KW-1185">Reference proteome</keyword>
<protein>
    <submittedName>
        <fullName evidence="2">Uncharacterized protein</fullName>
    </submittedName>
</protein>
<feature type="region of interest" description="Disordered" evidence="1">
    <location>
        <begin position="1"/>
        <end position="40"/>
    </location>
</feature>
<dbReference type="RefSeq" id="XP_044677462.1">
    <property type="nucleotide sequence ID" value="XM_044826868.1"/>
</dbReference>